<evidence type="ECO:0000259" key="1">
    <source>
        <dbReference type="Pfam" id="PF04937"/>
    </source>
</evidence>
<dbReference type="Pfam" id="PF04937">
    <property type="entry name" value="DUF659"/>
    <property type="match status" value="1"/>
</dbReference>
<dbReference type="EMBL" id="JABEZW010000004">
    <property type="protein sequence ID" value="MBA0763303.1"/>
    <property type="molecule type" value="Genomic_DNA"/>
</dbReference>
<sequence>MRQQRKPLEKNLMLKRKHLYWTLCAAHCLDLCLEDIGKKPSVAKLLDKAK</sequence>
<evidence type="ECO:0000313" key="2">
    <source>
        <dbReference type="EMBL" id="MBA0763303.1"/>
    </source>
</evidence>
<dbReference type="Proteomes" id="UP000593568">
    <property type="component" value="Unassembled WGS sequence"/>
</dbReference>
<dbReference type="InterPro" id="IPR007021">
    <property type="entry name" value="DUF659"/>
</dbReference>
<feature type="non-terminal residue" evidence="2">
    <location>
        <position position="50"/>
    </location>
</feature>
<keyword evidence="3" id="KW-1185">Reference proteome</keyword>
<dbReference type="AlphaFoldDB" id="A0A7J9DRB7"/>
<feature type="domain" description="DUF659" evidence="1">
    <location>
        <begin position="8"/>
        <end position="50"/>
    </location>
</feature>
<protein>
    <recommendedName>
        <fullName evidence="1">DUF659 domain-containing protein</fullName>
    </recommendedName>
</protein>
<organism evidence="2 3">
    <name type="scientific">Gossypium trilobum</name>
    <dbReference type="NCBI Taxonomy" id="34281"/>
    <lineage>
        <taxon>Eukaryota</taxon>
        <taxon>Viridiplantae</taxon>
        <taxon>Streptophyta</taxon>
        <taxon>Embryophyta</taxon>
        <taxon>Tracheophyta</taxon>
        <taxon>Spermatophyta</taxon>
        <taxon>Magnoliopsida</taxon>
        <taxon>eudicotyledons</taxon>
        <taxon>Gunneridae</taxon>
        <taxon>Pentapetalae</taxon>
        <taxon>rosids</taxon>
        <taxon>malvids</taxon>
        <taxon>Malvales</taxon>
        <taxon>Malvaceae</taxon>
        <taxon>Malvoideae</taxon>
        <taxon>Gossypium</taxon>
    </lineage>
</organism>
<proteinExistence type="predicted"/>
<evidence type="ECO:0000313" key="3">
    <source>
        <dbReference type="Proteomes" id="UP000593568"/>
    </source>
</evidence>
<comment type="caution">
    <text evidence="2">The sequence shown here is derived from an EMBL/GenBank/DDBJ whole genome shotgun (WGS) entry which is preliminary data.</text>
</comment>
<name>A0A7J9DRB7_9ROSI</name>
<accession>A0A7J9DRB7</accession>
<gene>
    <name evidence="2" type="ORF">Gotri_012770</name>
</gene>
<reference evidence="2 3" key="1">
    <citation type="journal article" date="2019" name="Genome Biol. Evol.">
        <title>Insights into the evolution of the New World diploid cottons (Gossypium, subgenus Houzingenia) based on genome sequencing.</title>
        <authorList>
            <person name="Grover C.E."/>
            <person name="Arick M.A. 2nd"/>
            <person name="Thrash A."/>
            <person name="Conover J.L."/>
            <person name="Sanders W.S."/>
            <person name="Peterson D.G."/>
            <person name="Frelichowski J.E."/>
            <person name="Scheffler J.A."/>
            <person name="Scheffler B.E."/>
            <person name="Wendel J.F."/>
        </authorList>
    </citation>
    <scope>NUCLEOTIDE SEQUENCE [LARGE SCALE GENOMIC DNA]</scope>
    <source>
        <strain evidence="2">8</strain>
        <tissue evidence="2">Leaf</tissue>
    </source>
</reference>